<feature type="region of interest" description="Disordered" evidence="1">
    <location>
        <begin position="292"/>
        <end position="311"/>
    </location>
</feature>
<comment type="caution">
    <text evidence="2">The sequence shown here is derived from an EMBL/GenBank/DDBJ whole genome shotgun (WGS) entry which is preliminary data.</text>
</comment>
<organism evidence="2 3">
    <name type="scientific">Cryptococcus floricola</name>
    <dbReference type="NCBI Taxonomy" id="2591691"/>
    <lineage>
        <taxon>Eukaryota</taxon>
        <taxon>Fungi</taxon>
        <taxon>Dikarya</taxon>
        <taxon>Basidiomycota</taxon>
        <taxon>Agaricomycotina</taxon>
        <taxon>Tremellomycetes</taxon>
        <taxon>Tremellales</taxon>
        <taxon>Cryptococcaceae</taxon>
        <taxon>Cryptococcus</taxon>
    </lineage>
</organism>
<keyword evidence="3" id="KW-1185">Reference proteome</keyword>
<evidence type="ECO:0000313" key="3">
    <source>
        <dbReference type="Proteomes" id="UP000322245"/>
    </source>
</evidence>
<proteinExistence type="predicted"/>
<sequence length="391" mass="43856">MGGSAFDQQASRLTQEQHARLTRIITDLAAPFFQGTSAPRNTASKKTHGDVDVICGYAGEKCGGQEEWDPESKTPVPLKGGKVVAGQPADELRALAVTLMGAIGAVGLRRHGSTLNYKVPLSILNANETSSEKFYQVDLDLVAPGDIEFNTFLTSYGATSFLLGRCLRFYSPSVVLHLTHFAFRHAPFIGIPPIDITLTNDPGEFCKWFGLDYQVWKTEGLQWRWDWQFWKWLTDVEDGTPAAVAYKQMIRRVKRDGAPVSFGKKDRFPSEFYQYLLERSKWSKEWENTTSAEEFSESGSSRGKRKQVPDEMQSIIDIDNPTEYDEGGAAVLTYWGKEKVYQELFEQRKALAAPIAVSQKIRLEKKARQKALLDAQEAMIKMNFGGSAVDQ</sequence>
<protein>
    <submittedName>
        <fullName evidence="2">Uncharacterized protein</fullName>
    </submittedName>
</protein>
<evidence type="ECO:0000256" key="1">
    <source>
        <dbReference type="SAM" id="MobiDB-lite"/>
    </source>
</evidence>
<dbReference type="Proteomes" id="UP000322245">
    <property type="component" value="Unassembled WGS sequence"/>
</dbReference>
<dbReference type="EMBL" id="NIDF01000243">
    <property type="protein sequence ID" value="TYJ51427.1"/>
    <property type="molecule type" value="Genomic_DNA"/>
</dbReference>
<reference evidence="2 3" key="1">
    <citation type="submission" date="2017-05" db="EMBL/GenBank/DDBJ databases">
        <title>The Genome Sequence of Tsuchiyaea wingfieldii DSM 27421.</title>
        <authorList>
            <person name="Cuomo C."/>
            <person name="Passer A."/>
            <person name="Billmyre B."/>
            <person name="Heitman J."/>
        </authorList>
    </citation>
    <scope>NUCLEOTIDE SEQUENCE [LARGE SCALE GENOMIC DNA]</scope>
    <source>
        <strain evidence="2 3">DSM 27421</strain>
    </source>
</reference>
<feature type="compositionally biased region" description="Polar residues" evidence="1">
    <location>
        <begin position="292"/>
        <end position="301"/>
    </location>
</feature>
<accession>A0A5D3AIM0</accession>
<gene>
    <name evidence="2" type="ORF">B9479_008005</name>
</gene>
<name>A0A5D3AIM0_9TREE</name>
<evidence type="ECO:0000313" key="2">
    <source>
        <dbReference type="EMBL" id="TYJ51427.1"/>
    </source>
</evidence>
<dbReference type="AlphaFoldDB" id="A0A5D3AIM0"/>